<keyword evidence="1" id="KW-1133">Transmembrane helix</keyword>
<evidence type="ECO:0000313" key="3">
    <source>
        <dbReference type="Proteomes" id="UP000011885"/>
    </source>
</evidence>
<feature type="transmembrane region" description="Helical" evidence="1">
    <location>
        <begin position="515"/>
        <end position="539"/>
    </location>
</feature>
<feature type="transmembrane region" description="Helical" evidence="1">
    <location>
        <begin position="178"/>
        <end position="197"/>
    </location>
</feature>
<comment type="caution">
    <text evidence="2">The sequence shown here is derived from an EMBL/GenBank/DDBJ whole genome shotgun (WGS) entry which is preliminary data.</text>
</comment>
<reference evidence="2 3" key="1">
    <citation type="journal article" date="2013" name="Mar. Genomics">
        <title>Expression of sulfatases in Rhodopirellula baltica and the diversity of sulfatases in the genus Rhodopirellula.</title>
        <authorList>
            <person name="Wegner C.E."/>
            <person name="Richter-Heitmann T."/>
            <person name="Klindworth A."/>
            <person name="Klockow C."/>
            <person name="Richter M."/>
            <person name="Achstetter T."/>
            <person name="Glockner F.O."/>
            <person name="Harder J."/>
        </authorList>
    </citation>
    <scope>NUCLEOTIDE SEQUENCE [LARGE SCALE GENOMIC DNA]</scope>
    <source>
        <strain evidence="2 3">SM41</strain>
    </source>
</reference>
<sequence>MLLMFAGVLSGRDRLAFRDVGYFYTPLYQWVADLSHEQTWGVFGGAIWNPLDQTGMPLAGETTTAVFYPLRILVYTPHWSAKTAMAVYVVLHLIIASLTAYYAARCIRSDAWSACVAGLVYSLSGIVLFSATNPPFLVGASWLPLIVTPLLTRKPRSVWLPAVAMALVILGGDPPTVFHAVVVVVAVLVLRTLLSLWQRRDQSGGNRQRIANTGWRLTRVMAACVVAALLSMPQLAASFAWSSRSDRVRSDGSDRASKIEEQAYAFSVPPWRTAEFMMPNLYGSPWAINTRWDRMVFDGGVSRPETALWTPTLYCGVFFPVLVLARWARSRSRRRYRRPGSGMSSWYLVFLIGICCAFGAYGPGYWLRSLLAVVDGGLATLGFSGGTSDGWISVLGKEVSGQWGGPFWFLHEFVPGYDSLRYPAKWLPFAALAAALITATEVRRYRLVLRCQKLVRDEFAQGDWGSRSRGALTRSILSGLVPIGVLAIGGVGVATMLRRFRTSSLADPFWGPFDVAGACDGLLFTVVHLSMLIIISFALRKRWASAQAMVALVAIDLVIAHHGLVPTIDRTFERNVIQAAPLLADDPQETSRWMRVHKEGGFPQSWKETSNVNRMGTVEAGLRRAWFGRWHLENRHAVVNNMVSIGTREMTEFWLAAKAFENDTSVSATERWRAWCQLLGVSGYLRMGDGVGETVMRFGGDAVPEVAVERFANRGTDAPVHWADLQIHAEVATLESDREAAWQQVLGAFLSSSDQTPAFVSPGDAKRVQALLDKNDANQTSRRTIVSGTPMGGMVVGTGEPVFLSRRVYQDGNWRVRLTSPSSEGDVIEREIVSVDLLSQGFVCPAGRWRVSFEYDPWWYTPTLLIAFASWIVAGGFAIRRCRS</sequence>
<feature type="transmembrane region" description="Helical" evidence="1">
    <location>
        <begin position="858"/>
        <end position="879"/>
    </location>
</feature>
<dbReference type="PATRIC" id="fig|1263870.3.peg.6856"/>
<dbReference type="Proteomes" id="UP000011885">
    <property type="component" value="Unassembled WGS sequence"/>
</dbReference>
<feature type="transmembrane region" description="Helical" evidence="1">
    <location>
        <begin position="85"/>
        <end position="104"/>
    </location>
</feature>
<keyword evidence="3" id="KW-1185">Reference proteome</keyword>
<accession>M5U2J3</accession>
<organism evidence="2 3">
    <name type="scientific">Rhodopirellula sallentina SM41</name>
    <dbReference type="NCBI Taxonomy" id="1263870"/>
    <lineage>
        <taxon>Bacteria</taxon>
        <taxon>Pseudomonadati</taxon>
        <taxon>Planctomycetota</taxon>
        <taxon>Planctomycetia</taxon>
        <taxon>Pirellulales</taxon>
        <taxon>Pirellulaceae</taxon>
        <taxon>Rhodopirellula</taxon>
    </lineage>
</organism>
<dbReference type="AlphaFoldDB" id="M5U2J3"/>
<proteinExistence type="predicted"/>
<feature type="transmembrane region" description="Helical" evidence="1">
    <location>
        <begin position="307"/>
        <end position="325"/>
    </location>
</feature>
<feature type="transmembrane region" description="Helical" evidence="1">
    <location>
        <begin position="426"/>
        <end position="443"/>
    </location>
</feature>
<keyword evidence="1" id="KW-0812">Transmembrane</keyword>
<feature type="transmembrane region" description="Helical" evidence="1">
    <location>
        <begin position="217"/>
        <end position="241"/>
    </location>
</feature>
<dbReference type="EMBL" id="ANOH01000449">
    <property type="protein sequence ID" value="EMI52076.1"/>
    <property type="molecule type" value="Genomic_DNA"/>
</dbReference>
<feature type="transmembrane region" description="Helical" evidence="1">
    <location>
        <begin position="346"/>
        <end position="366"/>
    </location>
</feature>
<evidence type="ECO:0000313" key="2">
    <source>
        <dbReference type="EMBL" id="EMI52076.1"/>
    </source>
</evidence>
<feature type="transmembrane region" description="Helical" evidence="1">
    <location>
        <begin position="476"/>
        <end position="495"/>
    </location>
</feature>
<feature type="transmembrane region" description="Helical" evidence="1">
    <location>
        <begin position="546"/>
        <end position="565"/>
    </location>
</feature>
<gene>
    <name evidence="2" type="ORF">RSSM_06472</name>
</gene>
<protein>
    <submittedName>
        <fullName evidence="2">Putative membrane protein</fullName>
    </submittedName>
</protein>
<feature type="transmembrane region" description="Helical" evidence="1">
    <location>
        <begin position="111"/>
        <end position="129"/>
    </location>
</feature>
<name>M5U2J3_9BACT</name>
<evidence type="ECO:0000256" key="1">
    <source>
        <dbReference type="SAM" id="Phobius"/>
    </source>
</evidence>
<keyword evidence="1" id="KW-0472">Membrane</keyword>